<accession>A0A8S4R735</accession>
<organism evidence="1 2">
    <name type="scientific">Pararge aegeria aegeria</name>
    <dbReference type="NCBI Taxonomy" id="348720"/>
    <lineage>
        <taxon>Eukaryota</taxon>
        <taxon>Metazoa</taxon>
        <taxon>Ecdysozoa</taxon>
        <taxon>Arthropoda</taxon>
        <taxon>Hexapoda</taxon>
        <taxon>Insecta</taxon>
        <taxon>Pterygota</taxon>
        <taxon>Neoptera</taxon>
        <taxon>Endopterygota</taxon>
        <taxon>Lepidoptera</taxon>
        <taxon>Glossata</taxon>
        <taxon>Ditrysia</taxon>
        <taxon>Papilionoidea</taxon>
        <taxon>Nymphalidae</taxon>
        <taxon>Satyrinae</taxon>
        <taxon>Satyrini</taxon>
        <taxon>Parargina</taxon>
        <taxon>Pararge</taxon>
    </lineage>
</organism>
<proteinExistence type="predicted"/>
<comment type="caution">
    <text evidence="1">The sequence shown here is derived from an EMBL/GenBank/DDBJ whole genome shotgun (WGS) entry which is preliminary data.</text>
</comment>
<dbReference type="OrthoDB" id="6927875at2759"/>
<evidence type="ECO:0000313" key="2">
    <source>
        <dbReference type="Proteomes" id="UP000838756"/>
    </source>
</evidence>
<reference evidence="1" key="1">
    <citation type="submission" date="2022-03" db="EMBL/GenBank/DDBJ databases">
        <authorList>
            <person name="Lindestad O."/>
        </authorList>
    </citation>
    <scope>NUCLEOTIDE SEQUENCE</scope>
</reference>
<sequence>MIGRVFQHRNTLYTIFSAEELERKSSRSHPIPPLQSEASSLCGWTGLQGSSPGQGGWAKGWVPVIGCTTFLFALFYKFKDKVKALLWGSDPCDGFVRKVKPVSVFLF</sequence>
<gene>
    <name evidence="1" type="primary">jg19370</name>
    <name evidence="1" type="ORF">PAEG_LOCUS10703</name>
</gene>
<name>A0A8S4R735_9NEOP</name>
<protein>
    <submittedName>
        <fullName evidence="1">Jg19370 protein</fullName>
    </submittedName>
</protein>
<dbReference type="EMBL" id="CAKXAJ010024901">
    <property type="protein sequence ID" value="CAH2232436.1"/>
    <property type="molecule type" value="Genomic_DNA"/>
</dbReference>
<keyword evidence="2" id="KW-1185">Reference proteome</keyword>
<dbReference type="AlphaFoldDB" id="A0A8S4R735"/>
<evidence type="ECO:0000313" key="1">
    <source>
        <dbReference type="EMBL" id="CAH2232436.1"/>
    </source>
</evidence>
<dbReference type="Proteomes" id="UP000838756">
    <property type="component" value="Unassembled WGS sequence"/>
</dbReference>